<dbReference type="SUPFAM" id="SSF81301">
    <property type="entry name" value="Nucleotidyltransferase"/>
    <property type="match status" value="1"/>
</dbReference>
<keyword evidence="4" id="KW-0548">Nucleotidyltransferase</keyword>
<sequence>MSTISDTSSLIPEPIRDTVIHTLLPHGVSQILVFGSYATGNPTPESDLDLIVSFHTKKDLFDLGGMREDLIEALGIEVDLLSEGAISPYLKDKIKDEAVVIYSEG</sequence>
<dbReference type="Gene3D" id="3.30.460.10">
    <property type="entry name" value="Beta Polymerase, domain 2"/>
    <property type="match status" value="1"/>
</dbReference>
<reference evidence="14 15" key="1">
    <citation type="submission" date="2018-05" db="EMBL/GenBank/DDBJ databases">
        <title>Draft genome of Methanospirillum stamsii Pt1.</title>
        <authorList>
            <person name="Dueholm M.S."/>
            <person name="Nielsen P.H."/>
            <person name="Bakmann L.F."/>
            <person name="Otzen D.E."/>
        </authorList>
    </citation>
    <scope>NUCLEOTIDE SEQUENCE [LARGE SCALE GENOMIC DNA]</scope>
    <source>
        <strain evidence="14 15">Pt1</strain>
    </source>
</reference>
<protein>
    <recommendedName>
        <fullName evidence="9">protein adenylyltransferase</fullName>
        <ecNumber evidence="9">2.7.7.108</ecNumber>
    </recommendedName>
</protein>
<dbReference type="GO" id="GO:0005524">
    <property type="term" value="F:ATP binding"/>
    <property type="evidence" value="ECO:0007669"/>
    <property type="project" value="UniProtKB-KW"/>
</dbReference>
<evidence type="ECO:0000256" key="8">
    <source>
        <dbReference type="ARBA" id="ARBA00022842"/>
    </source>
</evidence>
<dbReference type="EC" id="2.7.7.108" evidence="9"/>
<proteinExistence type="inferred from homology"/>
<evidence type="ECO:0000256" key="4">
    <source>
        <dbReference type="ARBA" id="ARBA00022695"/>
    </source>
</evidence>
<keyword evidence="2" id="KW-1277">Toxin-antitoxin system</keyword>
<feature type="domain" description="Polymerase nucleotidyl transferase" evidence="13">
    <location>
        <begin position="28"/>
        <end position="100"/>
    </location>
</feature>
<keyword evidence="7" id="KW-0067">ATP-binding</keyword>
<dbReference type="EMBL" id="QGMZ01000018">
    <property type="protein sequence ID" value="PWR73378.1"/>
    <property type="molecule type" value="Genomic_DNA"/>
</dbReference>
<evidence type="ECO:0000256" key="3">
    <source>
        <dbReference type="ARBA" id="ARBA00022679"/>
    </source>
</evidence>
<evidence type="ECO:0000256" key="9">
    <source>
        <dbReference type="ARBA" id="ARBA00034531"/>
    </source>
</evidence>
<evidence type="ECO:0000256" key="10">
    <source>
        <dbReference type="ARBA" id="ARBA00038276"/>
    </source>
</evidence>
<comment type="cofactor">
    <cofactor evidence="1">
        <name>Mg(2+)</name>
        <dbReference type="ChEBI" id="CHEBI:18420"/>
    </cofactor>
</comment>
<gene>
    <name evidence="14" type="ORF">DLD82_08980</name>
</gene>
<keyword evidence="8" id="KW-0460">Magnesium</keyword>
<dbReference type="InterPro" id="IPR043519">
    <property type="entry name" value="NT_sf"/>
</dbReference>
<dbReference type="InterPro" id="IPR052038">
    <property type="entry name" value="Type-VII_TA_antitoxin"/>
</dbReference>
<organism evidence="14 15">
    <name type="scientific">Methanospirillum stamsii</name>
    <dbReference type="NCBI Taxonomy" id="1277351"/>
    <lineage>
        <taxon>Archaea</taxon>
        <taxon>Methanobacteriati</taxon>
        <taxon>Methanobacteriota</taxon>
        <taxon>Stenosarchaea group</taxon>
        <taxon>Methanomicrobia</taxon>
        <taxon>Methanomicrobiales</taxon>
        <taxon>Methanospirillaceae</taxon>
        <taxon>Methanospirillum</taxon>
    </lineage>
</organism>
<dbReference type="Proteomes" id="UP000245934">
    <property type="component" value="Unassembled WGS sequence"/>
</dbReference>
<dbReference type="InterPro" id="IPR002934">
    <property type="entry name" value="Polymerase_NTP_transf_dom"/>
</dbReference>
<evidence type="ECO:0000256" key="5">
    <source>
        <dbReference type="ARBA" id="ARBA00022723"/>
    </source>
</evidence>
<evidence type="ECO:0000313" key="14">
    <source>
        <dbReference type="EMBL" id="PWR73378.1"/>
    </source>
</evidence>
<dbReference type="RefSeq" id="WP_109940789.1">
    <property type="nucleotide sequence ID" value="NZ_CP176366.1"/>
</dbReference>
<comment type="catalytic activity">
    <reaction evidence="11">
        <text>O-(5'-adenylyl)-L-tyrosyl-[protein] + ATP = O-[5'-(adenylyl-(5'-&gt;3')-adenylyl)]-L-tyrosyl-[protein] + diphosphate</text>
        <dbReference type="Rhea" id="RHEA:66528"/>
        <dbReference type="Rhea" id="RHEA-COMP:13846"/>
        <dbReference type="Rhea" id="RHEA-COMP:17046"/>
        <dbReference type="ChEBI" id="CHEBI:30616"/>
        <dbReference type="ChEBI" id="CHEBI:33019"/>
        <dbReference type="ChEBI" id="CHEBI:83624"/>
        <dbReference type="ChEBI" id="CHEBI:167160"/>
    </reaction>
</comment>
<comment type="catalytic activity">
    <reaction evidence="12">
        <text>L-tyrosyl-[protein] + ATP = O-(5'-adenylyl)-L-tyrosyl-[protein] + diphosphate</text>
        <dbReference type="Rhea" id="RHEA:54288"/>
        <dbReference type="Rhea" id="RHEA-COMP:10136"/>
        <dbReference type="Rhea" id="RHEA-COMP:13846"/>
        <dbReference type="ChEBI" id="CHEBI:30616"/>
        <dbReference type="ChEBI" id="CHEBI:33019"/>
        <dbReference type="ChEBI" id="CHEBI:46858"/>
        <dbReference type="ChEBI" id="CHEBI:83624"/>
        <dbReference type="EC" id="2.7.7.108"/>
    </reaction>
</comment>
<evidence type="ECO:0000256" key="12">
    <source>
        <dbReference type="ARBA" id="ARBA00048696"/>
    </source>
</evidence>
<accession>A0A2V2NA73</accession>
<evidence type="ECO:0000313" key="15">
    <source>
        <dbReference type="Proteomes" id="UP000245934"/>
    </source>
</evidence>
<dbReference type="PANTHER" id="PTHR33571">
    <property type="entry name" value="SSL8005 PROTEIN"/>
    <property type="match status" value="1"/>
</dbReference>
<comment type="caution">
    <text evidence="14">The sequence shown here is derived from an EMBL/GenBank/DDBJ whole genome shotgun (WGS) entry which is preliminary data.</text>
</comment>
<dbReference type="PANTHER" id="PTHR33571:SF14">
    <property type="entry name" value="PROTEIN ADENYLYLTRANSFERASE MJ0435-RELATED"/>
    <property type="match status" value="1"/>
</dbReference>
<keyword evidence="5" id="KW-0479">Metal-binding</keyword>
<dbReference type="GeneID" id="97608923"/>
<keyword evidence="3" id="KW-0808">Transferase</keyword>
<keyword evidence="15" id="KW-1185">Reference proteome</keyword>
<dbReference type="AlphaFoldDB" id="A0A2V2NA73"/>
<dbReference type="OrthoDB" id="9287at2157"/>
<dbReference type="CDD" id="cd05403">
    <property type="entry name" value="NT_KNTase_like"/>
    <property type="match status" value="1"/>
</dbReference>
<name>A0A2V2NA73_9EURY</name>
<evidence type="ECO:0000256" key="11">
    <source>
        <dbReference type="ARBA" id="ARBA00047518"/>
    </source>
</evidence>
<dbReference type="Pfam" id="PF01909">
    <property type="entry name" value="NTP_transf_2"/>
    <property type="match status" value="1"/>
</dbReference>
<evidence type="ECO:0000256" key="2">
    <source>
        <dbReference type="ARBA" id="ARBA00022649"/>
    </source>
</evidence>
<evidence type="ECO:0000256" key="7">
    <source>
        <dbReference type="ARBA" id="ARBA00022840"/>
    </source>
</evidence>
<dbReference type="GO" id="GO:0046872">
    <property type="term" value="F:metal ion binding"/>
    <property type="evidence" value="ECO:0007669"/>
    <property type="project" value="UniProtKB-KW"/>
</dbReference>
<evidence type="ECO:0000256" key="1">
    <source>
        <dbReference type="ARBA" id="ARBA00001946"/>
    </source>
</evidence>
<dbReference type="GO" id="GO:0070733">
    <property type="term" value="F:AMPylase activity"/>
    <property type="evidence" value="ECO:0007669"/>
    <property type="project" value="UniProtKB-EC"/>
</dbReference>
<comment type="similarity">
    <text evidence="10">Belongs to the MntA antitoxin family.</text>
</comment>
<evidence type="ECO:0000259" key="13">
    <source>
        <dbReference type="Pfam" id="PF01909"/>
    </source>
</evidence>
<keyword evidence="6" id="KW-0547">Nucleotide-binding</keyword>
<evidence type="ECO:0000256" key="6">
    <source>
        <dbReference type="ARBA" id="ARBA00022741"/>
    </source>
</evidence>